<protein>
    <submittedName>
        <fullName evidence="2">Uncharacterized protein</fullName>
    </submittedName>
</protein>
<name>A0A915K1A9_ROMCU</name>
<sequence>MYYKKEQRTFKRELEARLEACFSYKMENLMGEPYWESRRAETQVNIHYLEAFYKKQTIVRAYYTSPYGALRYVWCRMAHKYSSYRCIKNFDIVKTAIRRHTVPYGVNYNSHSSGAVRHCTAPYGTCGETTFTNFRGNNITVSMPPKLWSTSLISVVFDKICLPVNIIIVPLTPVRLTNRFVVYLLDLGDVLY</sequence>
<dbReference type="WBParaSite" id="nRc.2.0.1.t32588-RA">
    <property type="protein sequence ID" value="nRc.2.0.1.t32588-RA"/>
    <property type="gene ID" value="nRc.2.0.1.g32588"/>
</dbReference>
<keyword evidence="1" id="KW-1185">Reference proteome</keyword>
<dbReference type="Proteomes" id="UP000887565">
    <property type="component" value="Unplaced"/>
</dbReference>
<evidence type="ECO:0000313" key="1">
    <source>
        <dbReference type="Proteomes" id="UP000887565"/>
    </source>
</evidence>
<dbReference type="AlphaFoldDB" id="A0A915K1A9"/>
<reference evidence="2" key="1">
    <citation type="submission" date="2022-11" db="UniProtKB">
        <authorList>
            <consortium name="WormBaseParasite"/>
        </authorList>
    </citation>
    <scope>IDENTIFICATION</scope>
</reference>
<accession>A0A915K1A9</accession>
<evidence type="ECO:0000313" key="2">
    <source>
        <dbReference type="WBParaSite" id="nRc.2.0.1.t32588-RA"/>
    </source>
</evidence>
<proteinExistence type="predicted"/>
<organism evidence="1 2">
    <name type="scientific">Romanomermis culicivorax</name>
    <name type="common">Nematode worm</name>
    <dbReference type="NCBI Taxonomy" id="13658"/>
    <lineage>
        <taxon>Eukaryota</taxon>
        <taxon>Metazoa</taxon>
        <taxon>Ecdysozoa</taxon>
        <taxon>Nematoda</taxon>
        <taxon>Enoplea</taxon>
        <taxon>Dorylaimia</taxon>
        <taxon>Mermithida</taxon>
        <taxon>Mermithoidea</taxon>
        <taxon>Mermithidae</taxon>
        <taxon>Romanomermis</taxon>
    </lineage>
</organism>